<organism evidence="1 2">
    <name type="scientific">Winogradskyella epiphytica</name>
    <dbReference type="NCBI Taxonomy" id="262005"/>
    <lineage>
        <taxon>Bacteria</taxon>
        <taxon>Pseudomonadati</taxon>
        <taxon>Bacteroidota</taxon>
        <taxon>Flavobacteriia</taxon>
        <taxon>Flavobacteriales</taxon>
        <taxon>Flavobacteriaceae</taxon>
        <taxon>Winogradskyella</taxon>
    </lineage>
</organism>
<comment type="caution">
    <text evidence="1">The sequence shown here is derived from an EMBL/GenBank/DDBJ whole genome shotgun (WGS) entry which is preliminary data.</text>
</comment>
<dbReference type="InterPro" id="IPR016181">
    <property type="entry name" value="Acyl_CoA_acyltransferase"/>
</dbReference>
<dbReference type="SUPFAM" id="SSF55729">
    <property type="entry name" value="Acyl-CoA N-acyltransferases (Nat)"/>
    <property type="match status" value="1"/>
</dbReference>
<dbReference type="EMBL" id="QJTD01000023">
    <property type="protein sequence ID" value="PYE78640.1"/>
    <property type="molecule type" value="Genomic_DNA"/>
</dbReference>
<sequence length="501" mass="58770">MKILIDTNILIQLEDNKIIGKDFSTFYNLAISNGCKILYHPNAIPKDIERDKNTERRNVILSKLEKYERLENFAEPTDEFLENIKDNKINDKIDNRQLFQLFKGFVDYFVTQDNGIHSKASKFGLESKVLSVNNALEKLEKQFIIEIPQHPILKEQSIRNIECYFETEFFDSLRNDYGNEKFKEWLGKCVKEDRKCYSLIVDNSMQAILIYNIEKVENHKITGIYEKVLKICTLKVSNDAFGIKLGELFLNKMFAFCINHKIGYLYLTVYEKQEQLIRLLEKFGFEKQTFTNKQGLSEIRMIKCLDKNKISNNGNIFKIHPFYTDGKSVNKFVIPIRPEFYGTLFKDGKLRQPTLFDSARDSINEIQGNTIVKAYISNTRIKNLNQGDLLLFYSSKTDKVIEPIGILESATQVNNFDDLWKIVKKKTVFSQSQLNEMLTKKGSLHVIIFRLITYMDKKIKLSKIKRIDSFKNKLQTVTRLKEQDYLTLKNEGYFDERYIIN</sequence>
<evidence type="ECO:0008006" key="3">
    <source>
        <dbReference type="Google" id="ProtNLM"/>
    </source>
</evidence>
<proteinExistence type="predicted"/>
<dbReference type="RefSeq" id="WP_110476630.1">
    <property type="nucleotide sequence ID" value="NZ_BMWQ01000024.1"/>
</dbReference>
<keyword evidence="2" id="KW-1185">Reference proteome</keyword>
<dbReference type="OrthoDB" id="9773249at2"/>
<evidence type="ECO:0000313" key="2">
    <source>
        <dbReference type="Proteomes" id="UP000248054"/>
    </source>
</evidence>
<dbReference type="Gene3D" id="3.40.630.30">
    <property type="match status" value="1"/>
</dbReference>
<gene>
    <name evidence="1" type="ORF">DFQ11_1232</name>
</gene>
<name>A0A2V4XW01_9FLAO</name>
<dbReference type="Proteomes" id="UP000248054">
    <property type="component" value="Unassembled WGS sequence"/>
</dbReference>
<evidence type="ECO:0000313" key="1">
    <source>
        <dbReference type="EMBL" id="PYE78640.1"/>
    </source>
</evidence>
<dbReference type="AlphaFoldDB" id="A0A2V4XW01"/>
<reference evidence="1 2" key="1">
    <citation type="submission" date="2018-06" db="EMBL/GenBank/DDBJ databases">
        <title>Genomic Encyclopedia of Type Strains, Phase III (KMG-III): the genomes of soil and plant-associated and newly described type strains.</title>
        <authorList>
            <person name="Whitman W."/>
        </authorList>
    </citation>
    <scope>NUCLEOTIDE SEQUENCE [LARGE SCALE GENOMIC DNA]</scope>
    <source>
        <strain evidence="1 2">CECT 7945</strain>
    </source>
</reference>
<accession>A0A2V4XW01</accession>
<protein>
    <recommendedName>
        <fullName evidence="3">N-acetyltransferase domain-containing protein</fullName>
    </recommendedName>
</protein>